<dbReference type="EMBL" id="CM023479">
    <property type="protein sequence ID" value="KAH7973588.1"/>
    <property type="molecule type" value="Genomic_DNA"/>
</dbReference>
<sequence length="165" mass="17447">MAPGRAPFWLRCKHTGHIRRDCRIPKCAECHAFGHGQEACTRSYAKAVGRSTVVDQSELVVDEEEAEQAAAPVTVEKSRTDQGADKEDRVSGLQTPAITVSSVGKHQETATTNAVGVGSVLQDEGPAGGRVQRLSNAEGSKHQASGRRKCCGKDGRGDNPGKASP</sequence>
<name>A0ACB8DMJ1_DERSI</name>
<keyword evidence="2" id="KW-1185">Reference proteome</keyword>
<dbReference type="Proteomes" id="UP000821865">
    <property type="component" value="Chromosome 10"/>
</dbReference>
<evidence type="ECO:0000313" key="1">
    <source>
        <dbReference type="EMBL" id="KAH7973588.1"/>
    </source>
</evidence>
<proteinExistence type="predicted"/>
<reference evidence="1" key="1">
    <citation type="submission" date="2020-05" db="EMBL/GenBank/DDBJ databases">
        <title>Large-scale comparative analyses of tick genomes elucidate their genetic diversity and vector capacities.</title>
        <authorList>
            <person name="Jia N."/>
            <person name="Wang J."/>
            <person name="Shi W."/>
            <person name="Du L."/>
            <person name="Sun Y."/>
            <person name="Zhan W."/>
            <person name="Jiang J."/>
            <person name="Wang Q."/>
            <person name="Zhang B."/>
            <person name="Ji P."/>
            <person name="Sakyi L.B."/>
            <person name="Cui X."/>
            <person name="Yuan T."/>
            <person name="Jiang B."/>
            <person name="Yang W."/>
            <person name="Lam T.T.-Y."/>
            <person name="Chang Q."/>
            <person name="Ding S."/>
            <person name="Wang X."/>
            <person name="Zhu J."/>
            <person name="Ruan X."/>
            <person name="Zhao L."/>
            <person name="Wei J."/>
            <person name="Que T."/>
            <person name="Du C."/>
            <person name="Cheng J."/>
            <person name="Dai P."/>
            <person name="Han X."/>
            <person name="Huang E."/>
            <person name="Gao Y."/>
            <person name="Liu J."/>
            <person name="Shao H."/>
            <person name="Ye R."/>
            <person name="Li L."/>
            <person name="Wei W."/>
            <person name="Wang X."/>
            <person name="Wang C."/>
            <person name="Yang T."/>
            <person name="Huo Q."/>
            <person name="Li W."/>
            <person name="Guo W."/>
            <person name="Chen H."/>
            <person name="Zhou L."/>
            <person name="Ni X."/>
            <person name="Tian J."/>
            <person name="Zhou Y."/>
            <person name="Sheng Y."/>
            <person name="Liu T."/>
            <person name="Pan Y."/>
            <person name="Xia L."/>
            <person name="Li J."/>
            <person name="Zhao F."/>
            <person name="Cao W."/>
        </authorList>
    </citation>
    <scope>NUCLEOTIDE SEQUENCE</scope>
    <source>
        <strain evidence="1">Dsil-2018</strain>
    </source>
</reference>
<comment type="caution">
    <text evidence="1">The sequence shown here is derived from an EMBL/GenBank/DDBJ whole genome shotgun (WGS) entry which is preliminary data.</text>
</comment>
<protein>
    <submittedName>
        <fullName evidence="1">Uncharacterized protein</fullName>
    </submittedName>
</protein>
<evidence type="ECO:0000313" key="2">
    <source>
        <dbReference type="Proteomes" id="UP000821865"/>
    </source>
</evidence>
<organism evidence="1 2">
    <name type="scientific">Dermacentor silvarum</name>
    <name type="common">Tick</name>
    <dbReference type="NCBI Taxonomy" id="543639"/>
    <lineage>
        <taxon>Eukaryota</taxon>
        <taxon>Metazoa</taxon>
        <taxon>Ecdysozoa</taxon>
        <taxon>Arthropoda</taxon>
        <taxon>Chelicerata</taxon>
        <taxon>Arachnida</taxon>
        <taxon>Acari</taxon>
        <taxon>Parasitiformes</taxon>
        <taxon>Ixodida</taxon>
        <taxon>Ixodoidea</taxon>
        <taxon>Ixodidae</taxon>
        <taxon>Rhipicephalinae</taxon>
        <taxon>Dermacentor</taxon>
    </lineage>
</organism>
<gene>
    <name evidence="1" type="ORF">HPB49_002817</name>
</gene>
<accession>A0ACB8DMJ1</accession>